<name>A0A329Y4F0_RHITR</name>
<dbReference type="Pfam" id="PF00817">
    <property type="entry name" value="IMS"/>
    <property type="match status" value="1"/>
</dbReference>
<comment type="function">
    <text evidence="6">Poorly processive, error-prone DNA polymerase involved in untargeted mutagenesis. Copies undamaged DNA at stalled replication forks, which arise in vivo from mismatched or misaligned primer ends. These misaligned primers can be extended by PolIV. Exhibits no 3'-5' exonuclease (proofreading) activity. May be involved in translesional synthesis, in conjunction with the beta clamp from PolIII.</text>
</comment>
<dbReference type="InterPro" id="IPR001126">
    <property type="entry name" value="UmuC"/>
</dbReference>
<evidence type="ECO:0000256" key="3">
    <source>
        <dbReference type="ARBA" id="ARBA00011245"/>
    </source>
</evidence>
<dbReference type="AlphaFoldDB" id="A0A329Y4F0"/>
<comment type="similarity">
    <text evidence="2">Belongs to the DNA polymerase type-Y family.</text>
</comment>
<evidence type="ECO:0000259" key="8">
    <source>
        <dbReference type="Pfam" id="PF00817"/>
    </source>
</evidence>
<dbReference type="CDD" id="cd03468">
    <property type="entry name" value="PolY_like"/>
    <property type="match status" value="1"/>
</dbReference>
<feature type="domain" description="DNA polymerase Y-family little finger" evidence="9">
    <location>
        <begin position="246"/>
        <end position="346"/>
    </location>
</feature>
<comment type="subunit">
    <text evidence="3">Monomer.</text>
</comment>
<evidence type="ECO:0000313" key="11">
    <source>
        <dbReference type="Proteomes" id="UP000251205"/>
    </source>
</evidence>
<dbReference type="PANTHER" id="PTHR35369">
    <property type="entry name" value="BLR3025 PROTEIN-RELATED"/>
    <property type="match status" value="1"/>
</dbReference>
<evidence type="ECO:0000256" key="4">
    <source>
        <dbReference type="ARBA" id="ARBA00012417"/>
    </source>
</evidence>
<reference evidence="10 11" key="1">
    <citation type="submission" date="2018-06" db="EMBL/GenBank/DDBJ databases">
        <title>Whole Genome Sequence of an efficient microsymbiont, Rhizobium tropici.</title>
        <authorList>
            <person name="Srinivasan R."/>
            <person name="Singh H.V."/>
            <person name="Srivastava R."/>
            <person name="Kumari B."/>
            <person name="Radhakrishna A."/>
        </authorList>
    </citation>
    <scope>NUCLEOTIDE SEQUENCE [LARGE SCALE GENOMIC DNA]</scope>
    <source>
        <strain evidence="10 11">IGFRI Rhizo-19</strain>
    </source>
</reference>
<dbReference type="OrthoDB" id="9788640at2"/>
<dbReference type="InterPro" id="IPR043128">
    <property type="entry name" value="Rev_trsase/Diguanyl_cyclase"/>
</dbReference>
<dbReference type="InterPro" id="IPR050356">
    <property type="entry name" value="SulA_CellDiv_inhibitor"/>
</dbReference>
<dbReference type="EC" id="2.7.7.7" evidence="4"/>
<dbReference type="RefSeq" id="WP_112345360.1">
    <property type="nucleotide sequence ID" value="NZ_QMKK01000056.1"/>
</dbReference>
<dbReference type="Gene3D" id="3.40.1170.60">
    <property type="match status" value="1"/>
</dbReference>
<dbReference type="Pfam" id="PF11799">
    <property type="entry name" value="IMS_C"/>
    <property type="match status" value="1"/>
</dbReference>
<keyword evidence="5" id="KW-0227">DNA damage</keyword>
<evidence type="ECO:0000256" key="5">
    <source>
        <dbReference type="ARBA" id="ARBA00022763"/>
    </source>
</evidence>
<protein>
    <recommendedName>
        <fullName evidence="4">DNA-directed DNA polymerase</fullName>
        <ecNumber evidence="4">2.7.7.7</ecNumber>
    </recommendedName>
</protein>
<evidence type="ECO:0000256" key="6">
    <source>
        <dbReference type="ARBA" id="ARBA00025589"/>
    </source>
</evidence>
<dbReference type="Gene3D" id="3.30.70.270">
    <property type="match status" value="1"/>
</dbReference>
<proteinExistence type="inferred from homology"/>
<dbReference type="GO" id="GO:0006281">
    <property type="term" value="P:DNA repair"/>
    <property type="evidence" value="ECO:0007669"/>
    <property type="project" value="InterPro"/>
</dbReference>
<comment type="caution">
    <text evidence="10">The sequence shown here is derived from an EMBL/GenBank/DDBJ whole genome shotgun (WGS) entry which is preliminary data.</text>
</comment>
<evidence type="ECO:0000256" key="1">
    <source>
        <dbReference type="ARBA" id="ARBA00001946"/>
    </source>
</evidence>
<sequence length="504" mass="55930">MPRVVSIYLPDLPIERIRRMDQKAELSPDRPLVLIARSGSKRWIAAADAKAKAGGIHVGMPAAKAQAMVHGLQFVDADPAADAEALERIALWALSQYSPIVAVDGTDGIVMDTEGADHLQGGELPMLIGIVNRFRARGLTVHAALADTWGAAHACARATRRDIVIIPSGETTRAVEHLPISLLRLPAEIVTSLRTLGFKIIGELAATPRAPLALRFGPEIGRRLDQMLGRVSEPIDPIRAPEWIEVSRAFAEPIGAAETIDKYVGRLIVRLVAELQRKGLGVRRTDLIVEKVDGSRQAIRAGTAKPARDIAWLTKLFRDRTEKIEPGFGIERLTLVAVMTEPLGEEQRSSLIDEKDQDITPLIDTFGNRGQRVYRLAPVASDVPERSVRRISAAAEDVTETWVHHWPRPVRLLARPELIDVIALLPDHPPVSVTWRGRRRRVRRADGPERIFGEWWTRSSEFDAVRDYFVIEDESGERLWIFRSGDGVDAATGSHRWFCHGIFA</sequence>
<comment type="cofactor">
    <cofactor evidence="1">
        <name>Mg(2+)</name>
        <dbReference type="ChEBI" id="CHEBI:18420"/>
    </cofactor>
</comment>
<evidence type="ECO:0000259" key="9">
    <source>
        <dbReference type="Pfam" id="PF11799"/>
    </source>
</evidence>
<dbReference type="EMBL" id="QMKK01000056">
    <property type="protein sequence ID" value="RAX37928.1"/>
    <property type="molecule type" value="Genomic_DNA"/>
</dbReference>
<dbReference type="InterPro" id="IPR017961">
    <property type="entry name" value="DNA_pol_Y-fam_little_finger"/>
</dbReference>
<evidence type="ECO:0000256" key="7">
    <source>
        <dbReference type="ARBA" id="ARBA00049244"/>
    </source>
</evidence>
<feature type="domain" description="UmuC" evidence="8">
    <location>
        <begin position="25"/>
        <end position="152"/>
    </location>
</feature>
<accession>A0A329Y4F0</accession>
<organism evidence="10 11">
    <name type="scientific">Rhizobium tropici</name>
    <dbReference type="NCBI Taxonomy" id="398"/>
    <lineage>
        <taxon>Bacteria</taxon>
        <taxon>Pseudomonadati</taxon>
        <taxon>Pseudomonadota</taxon>
        <taxon>Alphaproteobacteria</taxon>
        <taxon>Hyphomicrobiales</taxon>
        <taxon>Rhizobiaceae</taxon>
        <taxon>Rhizobium/Agrobacterium group</taxon>
        <taxon>Rhizobium</taxon>
    </lineage>
</organism>
<dbReference type="InterPro" id="IPR043502">
    <property type="entry name" value="DNA/RNA_pol_sf"/>
</dbReference>
<evidence type="ECO:0000313" key="10">
    <source>
        <dbReference type="EMBL" id="RAX37928.1"/>
    </source>
</evidence>
<dbReference type="Proteomes" id="UP000251205">
    <property type="component" value="Unassembled WGS sequence"/>
</dbReference>
<comment type="catalytic activity">
    <reaction evidence="7">
        <text>DNA(n) + a 2'-deoxyribonucleoside 5'-triphosphate = DNA(n+1) + diphosphate</text>
        <dbReference type="Rhea" id="RHEA:22508"/>
        <dbReference type="Rhea" id="RHEA-COMP:17339"/>
        <dbReference type="Rhea" id="RHEA-COMP:17340"/>
        <dbReference type="ChEBI" id="CHEBI:33019"/>
        <dbReference type="ChEBI" id="CHEBI:61560"/>
        <dbReference type="ChEBI" id="CHEBI:173112"/>
        <dbReference type="EC" id="2.7.7.7"/>
    </reaction>
</comment>
<gene>
    <name evidence="10" type="ORF">DQ393_30095</name>
</gene>
<evidence type="ECO:0000256" key="2">
    <source>
        <dbReference type="ARBA" id="ARBA00010945"/>
    </source>
</evidence>
<dbReference type="PANTHER" id="PTHR35369:SF2">
    <property type="entry name" value="BLR3025 PROTEIN"/>
    <property type="match status" value="1"/>
</dbReference>
<dbReference type="SUPFAM" id="SSF56672">
    <property type="entry name" value="DNA/RNA polymerases"/>
    <property type="match status" value="1"/>
</dbReference>